<keyword evidence="2" id="KW-0489">Methyltransferase</keyword>
<dbReference type="InterPro" id="IPR001525">
    <property type="entry name" value="C5_MeTfrase"/>
</dbReference>
<dbReference type="GO" id="GO:0003886">
    <property type="term" value="F:DNA (cytosine-5-)-methyltransferase activity"/>
    <property type="evidence" value="ECO:0007669"/>
    <property type="project" value="UniProtKB-EC"/>
</dbReference>
<dbReference type="SUPFAM" id="SSF53335">
    <property type="entry name" value="S-adenosyl-L-methionine-dependent methyltransferases"/>
    <property type="match status" value="1"/>
</dbReference>
<evidence type="ECO:0000256" key="4">
    <source>
        <dbReference type="ARBA" id="ARBA00022691"/>
    </source>
</evidence>
<dbReference type="GO" id="GO:0003677">
    <property type="term" value="F:DNA binding"/>
    <property type="evidence" value="ECO:0007669"/>
    <property type="project" value="TreeGrafter"/>
</dbReference>
<dbReference type="EC" id="2.1.1.37" evidence="1"/>
<dbReference type="GO" id="GO:0044027">
    <property type="term" value="P:negative regulation of gene expression via chromosomal CpG island methylation"/>
    <property type="evidence" value="ECO:0007669"/>
    <property type="project" value="TreeGrafter"/>
</dbReference>
<feature type="non-terminal residue" evidence="5">
    <location>
        <position position="301"/>
    </location>
</feature>
<dbReference type="InterPro" id="IPR029063">
    <property type="entry name" value="SAM-dependent_MTases_sf"/>
</dbReference>
<name>A0A382N4R1_9ZZZZ</name>
<dbReference type="Pfam" id="PF00145">
    <property type="entry name" value="DNA_methylase"/>
    <property type="match status" value="1"/>
</dbReference>
<keyword evidence="4" id="KW-0949">S-adenosyl-L-methionine</keyword>
<dbReference type="PANTHER" id="PTHR10629:SF52">
    <property type="entry name" value="DNA (CYTOSINE-5)-METHYLTRANSFERASE 1"/>
    <property type="match status" value="1"/>
</dbReference>
<gene>
    <name evidence="5" type="ORF">METZ01_LOCUS308920</name>
</gene>
<dbReference type="GO" id="GO:0005634">
    <property type="term" value="C:nucleus"/>
    <property type="evidence" value="ECO:0007669"/>
    <property type="project" value="TreeGrafter"/>
</dbReference>
<protein>
    <recommendedName>
        <fullName evidence="1">DNA (cytosine-5-)-methyltransferase</fullName>
        <ecNumber evidence="1">2.1.1.37</ecNumber>
    </recommendedName>
</protein>
<dbReference type="Gene3D" id="3.40.50.150">
    <property type="entry name" value="Vaccinia Virus protein VP39"/>
    <property type="match status" value="1"/>
</dbReference>
<dbReference type="EMBL" id="UINC01097945">
    <property type="protein sequence ID" value="SVC56066.1"/>
    <property type="molecule type" value="Genomic_DNA"/>
</dbReference>
<proteinExistence type="predicted"/>
<reference evidence="5" key="1">
    <citation type="submission" date="2018-05" db="EMBL/GenBank/DDBJ databases">
        <authorList>
            <person name="Lanie J.A."/>
            <person name="Ng W.-L."/>
            <person name="Kazmierczak K.M."/>
            <person name="Andrzejewski T.M."/>
            <person name="Davidsen T.M."/>
            <person name="Wayne K.J."/>
            <person name="Tettelin H."/>
            <person name="Glass J.I."/>
            <person name="Rusch D."/>
            <person name="Podicherti R."/>
            <person name="Tsui H.-C.T."/>
            <person name="Winkler M.E."/>
        </authorList>
    </citation>
    <scope>NUCLEOTIDE SEQUENCE</scope>
</reference>
<dbReference type="PANTHER" id="PTHR10629">
    <property type="entry name" value="CYTOSINE-SPECIFIC METHYLTRANSFERASE"/>
    <property type="match status" value="1"/>
</dbReference>
<dbReference type="PRINTS" id="PR00105">
    <property type="entry name" value="C5METTRFRASE"/>
</dbReference>
<organism evidence="5">
    <name type="scientific">marine metagenome</name>
    <dbReference type="NCBI Taxonomy" id="408172"/>
    <lineage>
        <taxon>unclassified sequences</taxon>
        <taxon>metagenomes</taxon>
        <taxon>ecological metagenomes</taxon>
    </lineage>
</organism>
<evidence type="ECO:0000256" key="1">
    <source>
        <dbReference type="ARBA" id="ARBA00011975"/>
    </source>
</evidence>
<dbReference type="PROSITE" id="PS51679">
    <property type="entry name" value="SAM_MT_C5"/>
    <property type="match status" value="1"/>
</dbReference>
<dbReference type="GO" id="GO:0032259">
    <property type="term" value="P:methylation"/>
    <property type="evidence" value="ECO:0007669"/>
    <property type="project" value="UniProtKB-KW"/>
</dbReference>
<dbReference type="AlphaFoldDB" id="A0A382N4R1"/>
<keyword evidence="3" id="KW-0808">Transferase</keyword>
<evidence type="ECO:0000256" key="3">
    <source>
        <dbReference type="ARBA" id="ARBA00022679"/>
    </source>
</evidence>
<sequence>MGFAVRTVDSELSGVEQYTAEEGGLVRAIRGRDGSISTSFLPDSTGRGLEPSAASYDLSWLTSPALSISGGGSHVVRVVDLFAGCGGLSLGVAEACRALGYEMWPVLANDIDARVLSVYGLNFPEAELVDDPIESLLDGSCGDALTENEKILKRRIGEIDLVIGGPPCQGHSDFNNHTRNDDPKNELYLRMARFCEVVGPAHVIIENVPGVERDRHQVAQRTWSRLSDLGYRCDSGIVDASRIGVAQRRKRSVTMASLEVSPSVTQAEAEVSVPTRGVMWAIGDLVSSESDPMFDSSPRPA</sequence>
<accession>A0A382N4R1</accession>
<dbReference type="InterPro" id="IPR050390">
    <property type="entry name" value="C5-Methyltransferase"/>
</dbReference>
<evidence type="ECO:0000256" key="2">
    <source>
        <dbReference type="ARBA" id="ARBA00022603"/>
    </source>
</evidence>
<evidence type="ECO:0000313" key="5">
    <source>
        <dbReference type="EMBL" id="SVC56066.1"/>
    </source>
</evidence>